<comment type="similarity">
    <text evidence="1">Belongs to the GSP E family.</text>
</comment>
<evidence type="ECO:0000259" key="5">
    <source>
        <dbReference type="PROSITE" id="PS00662"/>
    </source>
</evidence>
<sequence>MIDALTSPAPHEPSSLAWPLPPVPGYSEASTSAAPPCDMEATNGQTRQLRLVSLHSGRRLAVVQQPPAEANMALRFAMLRRLRLTTPLAPVASSAAPRPRTDYVLTLDNGQTLRGQTLGHVENDLGLFLFHPLGTDDSVERVFYPRESYQTLYMAEPAAPALPPALAAKAITEPETLLQALEQQARMPVVRIGEALTALGLVTPQELDEVLHKQQGQRGTPLGEMLVQSGQISREDLQMALARKMGFPVVDVAHFPIDPEALQKVPFAMAQRLHVLPLLYRGGLLVVAAEDPSRRSTIDTLEFITQSRVLAALAGASPLAQTLPASYTRLGLDTAGTGPGPRAAGAEAPTASASELRESLELGSVSDDDQEPQIEQTDNSLVRLINTMIIDAQQQGVSDIHIETYPTRRKLRIRFRKDGVLSPYMELPHTYRAALVARIKIMCALDISERRKPQDGKINFSKFVTGHALELRVATIPTQQGAEDVVLRLLSSARPVTLQALNLSAPNLQQLTDAVQRPYGLVLCVGPTGSGKTTTLHSLLQHLNTPTRKIWTAEDPIEITNPDLRQVQVNPRIDWTFAKALRSFLRADPDIIMVGEIRDQETAQVAIEASLTGHLVLSTLHTNNATETVVRLLDMGMDPFNFADSLLAVLAQRLARQWCSQCKRAEVADEDFVQALLHEYLRPFAPDQRPDPEPLRADWVRRFGQDGQLMRYHAAGCPHCNGTGLKGRLGLHELLLVGPQVRHLIQTRARPEEVQQAAMEHSHFRTLRQDGIDKVLAGLTSLEEVRAHCNA</sequence>
<dbReference type="Pfam" id="PF00437">
    <property type="entry name" value="T2SSE"/>
    <property type="match status" value="1"/>
</dbReference>
<name>A0A4R2NGX3_9BURK</name>
<protein>
    <submittedName>
        <fullName evidence="6">Type II secretory ATPase GspE/PulE/Tfp pilus assembly ATPase PilB-like protein</fullName>
    </submittedName>
</protein>
<dbReference type="CDD" id="cd01129">
    <property type="entry name" value="PulE-GspE-like"/>
    <property type="match status" value="1"/>
</dbReference>
<feature type="region of interest" description="Disordered" evidence="4">
    <location>
        <begin position="332"/>
        <end position="353"/>
    </location>
</feature>
<feature type="domain" description="Bacterial type II secretion system protein E" evidence="5">
    <location>
        <begin position="585"/>
        <end position="599"/>
    </location>
</feature>
<dbReference type="InterPro" id="IPR037257">
    <property type="entry name" value="T2SS_E_N_sf"/>
</dbReference>
<gene>
    <name evidence="6" type="ORF">EV674_101242</name>
</gene>
<evidence type="ECO:0000256" key="2">
    <source>
        <dbReference type="ARBA" id="ARBA00022741"/>
    </source>
</evidence>
<comment type="caution">
    <text evidence="6">The sequence shown here is derived from an EMBL/GenBank/DDBJ whole genome shotgun (WGS) entry which is preliminary data.</text>
</comment>
<dbReference type="SUPFAM" id="SSF52540">
    <property type="entry name" value="P-loop containing nucleoside triphosphate hydrolases"/>
    <property type="match status" value="1"/>
</dbReference>
<dbReference type="EMBL" id="SLXH01000001">
    <property type="protein sequence ID" value="TCP20587.1"/>
    <property type="molecule type" value="Genomic_DNA"/>
</dbReference>
<dbReference type="Gene3D" id="3.40.50.300">
    <property type="entry name" value="P-loop containing nucleotide triphosphate hydrolases"/>
    <property type="match status" value="1"/>
</dbReference>
<evidence type="ECO:0000256" key="3">
    <source>
        <dbReference type="ARBA" id="ARBA00022840"/>
    </source>
</evidence>
<dbReference type="PANTHER" id="PTHR30258">
    <property type="entry name" value="TYPE II SECRETION SYSTEM PROTEIN GSPE-RELATED"/>
    <property type="match status" value="1"/>
</dbReference>
<dbReference type="GO" id="GO:0005886">
    <property type="term" value="C:plasma membrane"/>
    <property type="evidence" value="ECO:0007669"/>
    <property type="project" value="TreeGrafter"/>
</dbReference>
<dbReference type="OrthoDB" id="5790493at2"/>
<dbReference type="InterPro" id="IPR027417">
    <property type="entry name" value="P-loop_NTPase"/>
</dbReference>
<organism evidence="6 7">
    <name type="scientific">Simplicispira metamorpha</name>
    <dbReference type="NCBI Taxonomy" id="80881"/>
    <lineage>
        <taxon>Bacteria</taxon>
        <taxon>Pseudomonadati</taxon>
        <taxon>Pseudomonadota</taxon>
        <taxon>Betaproteobacteria</taxon>
        <taxon>Burkholderiales</taxon>
        <taxon>Comamonadaceae</taxon>
        <taxon>Simplicispira</taxon>
    </lineage>
</organism>
<dbReference type="PANTHER" id="PTHR30258:SF1">
    <property type="entry name" value="PROTEIN TRANSPORT PROTEIN HOFB HOMOLOG"/>
    <property type="match status" value="1"/>
</dbReference>
<accession>A0A4R2NGX3</accession>
<feature type="compositionally biased region" description="Low complexity" evidence="4">
    <location>
        <begin position="334"/>
        <end position="353"/>
    </location>
</feature>
<dbReference type="SUPFAM" id="SSF160246">
    <property type="entry name" value="EspE N-terminal domain-like"/>
    <property type="match status" value="1"/>
</dbReference>
<dbReference type="Gene3D" id="3.30.300.160">
    <property type="entry name" value="Type II secretion system, protein E, N-terminal domain"/>
    <property type="match status" value="1"/>
</dbReference>
<evidence type="ECO:0000313" key="6">
    <source>
        <dbReference type="EMBL" id="TCP20587.1"/>
    </source>
</evidence>
<dbReference type="Proteomes" id="UP000295182">
    <property type="component" value="Unassembled WGS sequence"/>
</dbReference>
<feature type="region of interest" description="Disordered" evidence="4">
    <location>
        <begin position="1"/>
        <end position="41"/>
    </location>
</feature>
<dbReference type="Gene3D" id="3.30.450.90">
    <property type="match status" value="1"/>
</dbReference>
<proteinExistence type="inferred from homology"/>
<dbReference type="Pfam" id="PF05157">
    <property type="entry name" value="MshEN"/>
    <property type="match status" value="1"/>
</dbReference>
<evidence type="ECO:0000256" key="4">
    <source>
        <dbReference type="SAM" id="MobiDB-lite"/>
    </source>
</evidence>
<reference evidence="6 7" key="1">
    <citation type="submission" date="2019-03" db="EMBL/GenBank/DDBJ databases">
        <title>Genomic Encyclopedia of Type Strains, Phase IV (KMG-IV): sequencing the most valuable type-strain genomes for metagenomic binning, comparative biology and taxonomic classification.</title>
        <authorList>
            <person name="Goeker M."/>
        </authorList>
    </citation>
    <scope>NUCLEOTIDE SEQUENCE [LARGE SCALE GENOMIC DNA]</scope>
    <source>
        <strain evidence="6 7">DSM 1837</strain>
    </source>
</reference>
<dbReference type="GO" id="GO:0005524">
    <property type="term" value="F:ATP binding"/>
    <property type="evidence" value="ECO:0007669"/>
    <property type="project" value="UniProtKB-KW"/>
</dbReference>
<dbReference type="GO" id="GO:0016887">
    <property type="term" value="F:ATP hydrolysis activity"/>
    <property type="evidence" value="ECO:0007669"/>
    <property type="project" value="TreeGrafter"/>
</dbReference>
<dbReference type="PROSITE" id="PS00662">
    <property type="entry name" value="T2SP_E"/>
    <property type="match status" value="1"/>
</dbReference>
<dbReference type="InterPro" id="IPR001482">
    <property type="entry name" value="T2SS/T4SS_dom"/>
</dbReference>
<evidence type="ECO:0000313" key="7">
    <source>
        <dbReference type="Proteomes" id="UP000295182"/>
    </source>
</evidence>
<dbReference type="InterPro" id="IPR007831">
    <property type="entry name" value="T2SS_GspE_N"/>
</dbReference>
<keyword evidence="3" id="KW-0067">ATP-binding</keyword>
<dbReference type="AlphaFoldDB" id="A0A4R2NGX3"/>
<keyword evidence="7" id="KW-1185">Reference proteome</keyword>
<keyword evidence="2" id="KW-0547">Nucleotide-binding</keyword>
<evidence type="ECO:0000256" key="1">
    <source>
        <dbReference type="ARBA" id="ARBA00006611"/>
    </source>
</evidence>